<protein>
    <submittedName>
        <fullName evidence="5">Fatty-acyl-CoA synthase</fullName>
    </submittedName>
</protein>
<dbReference type="FunFam" id="3.30.300.30:FF:000008">
    <property type="entry name" value="2,3-dihydroxybenzoate-AMP ligase"/>
    <property type="match status" value="1"/>
</dbReference>
<evidence type="ECO:0000313" key="5">
    <source>
        <dbReference type="EMBL" id="PSL05204.1"/>
    </source>
</evidence>
<dbReference type="PROSITE" id="PS00455">
    <property type="entry name" value="AMP_BINDING"/>
    <property type="match status" value="1"/>
</dbReference>
<evidence type="ECO:0000313" key="6">
    <source>
        <dbReference type="Proteomes" id="UP000243528"/>
    </source>
</evidence>
<dbReference type="PANTHER" id="PTHR43767">
    <property type="entry name" value="LONG-CHAIN-FATTY-ACID--COA LIGASE"/>
    <property type="match status" value="1"/>
</dbReference>
<dbReference type="NCBIfam" id="NF004837">
    <property type="entry name" value="PRK06187.1"/>
    <property type="match status" value="1"/>
</dbReference>
<dbReference type="InterPro" id="IPR045851">
    <property type="entry name" value="AMP-bd_C_sf"/>
</dbReference>
<dbReference type="Pfam" id="PF13193">
    <property type="entry name" value="AMP-binding_C"/>
    <property type="match status" value="1"/>
</dbReference>
<name>A0A2P8E6W5_9ACTN</name>
<dbReference type="Proteomes" id="UP000243528">
    <property type="component" value="Unassembled WGS sequence"/>
</dbReference>
<dbReference type="InterPro" id="IPR000873">
    <property type="entry name" value="AMP-dep_synth/lig_dom"/>
</dbReference>
<dbReference type="GO" id="GO:0016877">
    <property type="term" value="F:ligase activity, forming carbon-sulfur bonds"/>
    <property type="evidence" value="ECO:0007669"/>
    <property type="project" value="UniProtKB-ARBA"/>
</dbReference>
<feature type="domain" description="AMP-binding enzyme C-terminal" evidence="4">
    <location>
        <begin position="447"/>
        <end position="521"/>
    </location>
</feature>
<feature type="domain" description="AMP-dependent synthetase/ligase" evidence="3">
    <location>
        <begin position="23"/>
        <end position="397"/>
    </location>
</feature>
<evidence type="ECO:0000256" key="1">
    <source>
        <dbReference type="ARBA" id="ARBA00006432"/>
    </source>
</evidence>
<dbReference type="SUPFAM" id="SSF56801">
    <property type="entry name" value="Acetyl-CoA synthetase-like"/>
    <property type="match status" value="1"/>
</dbReference>
<gene>
    <name evidence="5" type="ORF">CLV30_10470</name>
</gene>
<keyword evidence="6" id="KW-1185">Reference proteome</keyword>
<evidence type="ECO:0000256" key="2">
    <source>
        <dbReference type="ARBA" id="ARBA00022598"/>
    </source>
</evidence>
<keyword evidence="2" id="KW-0436">Ligase</keyword>
<proteinExistence type="inferred from homology"/>
<dbReference type="InterPro" id="IPR042099">
    <property type="entry name" value="ANL_N_sf"/>
</dbReference>
<evidence type="ECO:0000259" key="4">
    <source>
        <dbReference type="Pfam" id="PF13193"/>
    </source>
</evidence>
<reference evidence="5 6" key="1">
    <citation type="submission" date="2018-03" db="EMBL/GenBank/DDBJ databases">
        <title>Genomic Encyclopedia of Archaeal and Bacterial Type Strains, Phase II (KMG-II): from individual species to whole genera.</title>
        <authorList>
            <person name="Goeker M."/>
        </authorList>
    </citation>
    <scope>NUCLEOTIDE SEQUENCE [LARGE SCALE GENOMIC DNA]</scope>
    <source>
        <strain evidence="5 6">DSM 45211</strain>
    </source>
</reference>
<comment type="caution">
    <text evidence="5">The sequence shown here is derived from an EMBL/GenBank/DDBJ whole genome shotgun (WGS) entry which is preliminary data.</text>
</comment>
<dbReference type="InterPro" id="IPR025110">
    <property type="entry name" value="AMP-bd_C"/>
</dbReference>
<dbReference type="CDD" id="cd12119">
    <property type="entry name" value="ttLC_FACS_AlkK_like"/>
    <property type="match status" value="1"/>
</dbReference>
<comment type="similarity">
    <text evidence="1">Belongs to the ATP-dependent AMP-binding enzyme family.</text>
</comment>
<dbReference type="InterPro" id="IPR050237">
    <property type="entry name" value="ATP-dep_AMP-bd_enzyme"/>
</dbReference>
<dbReference type="PANTHER" id="PTHR43767:SF11">
    <property type="entry name" value="MEDIUM-CHAIN-FATTY-ACID--COA LIGASE"/>
    <property type="match status" value="1"/>
</dbReference>
<dbReference type="Pfam" id="PF00501">
    <property type="entry name" value="AMP-binding"/>
    <property type="match status" value="1"/>
</dbReference>
<organism evidence="5 6">
    <name type="scientific">Haloactinopolyspora alba</name>
    <dbReference type="NCBI Taxonomy" id="648780"/>
    <lineage>
        <taxon>Bacteria</taxon>
        <taxon>Bacillati</taxon>
        <taxon>Actinomycetota</taxon>
        <taxon>Actinomycetes</taxon>
        <taxon>Jiangellales</taxon>
        <taxon>Jiangellaceae</taxon>
        <taxon>Haloactinopolyspora</taxon>
    </lineage>
</organism>
<dbReference type="EMBL" id="PYGE01000004">
    <property type="protein sequence ID" value="PSL05204.1"/>
    <property type="molecule type" value="Genomic_DNA"/>
</dbReference>
<dbReference type="Gene3D" id="3.40.50.12780">
    <property type="entry name" value="N-terminal domain of ligase-like"/>
    <property type="match status" value="1"/>
</dbReference>
<accession>A0A2P8E6W5</accession>
<dbReference type="Gene3D" id="3.30.300.30">
    <property type="match status" value="1"/>
</dbReference>
<dbReference type="InterPro" id="IPR020845">
    <property type="entry name" value="AMP-binding_CS"/>
</dbReference>
<evidence type="ECO:0000259" key="3">
    <source>
        <dbReference type="Pfam" id="PF00501"/>
    </source>
</evidence>
<dbReference type="AlphaFoldDB" id="A0A2P8E6W5"/>
<sequence length="542" mass="58442">MTESTMMDVPLQIRRLLEHGATVHATARIVTATDEEARSVTFADVATRAAGLAAGLRELGVRPGDRVATFMWNNAEHVEAYLGIPAMGCVVHPLNIRLFPEQIAFIANHAADRVVIVDHSLLPGFAKLLPSLKSVRHVVVAGQADLSVLEGTGVGVHDYEKLVAAHLGTVDWPDVDERAAAAMCYTSGTTGNPKGVVYSHRSIYLHAITQSLPDVFALHAHDLLLTVVPQFHVLAWGLPYAAFATGTSLAMPDRFLAPDPLARFIEQVRPTKGAGVPTVWGGLQRHLDENPGTDVSSLTELVVGGSALPPGMLRAYDERGITLLHAWGMTETSPLGTLARPPAGVTGEDARRYRLSQGRFVAPVEARLVGPDGEIVDWDGESVGEVEVRGPWITGAYHGEDDQTSFDGGWLRTGDVGSITPDGYLRLTDRVKDVIKSGGEWISSVDLEGQLMDHPAVAEAAVVAVPDDTWGERPLAAVVLKDGEKAAAPELRDYLAGRVARWQLPERWAVVDEIPKTSVGKFDKKIIRTAYAHDDLNVTTLE</sequence>